<dbReference type="CDD" id="cd07991">
    <property type="entry name" value="LPLAT_LPCAT1-like"/>
    <property type="match status" value="1"/>
</dbReference>
<dbReference type="Pfam" id="PF13833">
    <property type="entry name" value="EF-hand_8"/>
    <property type="match status" value="1"/>
</dbReference>
<keyword evidence="11" id="KW-1208">Phospholipid metabolism</keyword>
<comment type="subcellular location">
    <subcellularLocation>
        <location evidence="1">Membrane</location>
    </subcellularLocation>
</comment>
<keyword evidence="14" id="KW-0175">Coiled coil</keyword>
<accession>A0AAR2M188</accession>
<keyword evidence="18" id="KW-1185">Reference proteome</keyword>
<organism evidence="17 18">
    <name type="scientific">Pygocentrus nattereri</name>
    <name type="common">Red-bellied piranha</name>
    <dbReference type="NCBI Taxonomy" id="42514"/>
    <lineage>
        <taxon>Eukaryota</taxon>
        <taxon>Metazoa</taxon>
        <taxon>Chordata</taxon>
        <taxon>Craniata</taxon>
        <taxon>Vertebrata</taxon>
        <taxon>Euteleostomi</taxon>
        <taxon>Actinopterygii</taxon>
        <taxon>Neopterygii</taxon>
        <taxon>Teleostei</taxon>
        <taxon>Ostariophysi</taxon>
        <taxon>Characiformes</taxon>
        <taxon>Characoidei</taxon>
        <taxon>Pygocentrus</taxon>
    </lineage>
</organism>
<evidence type="ECO:0000256" key="11">
    <source>
        <dbReference type="ARBA" id="ARBA00023264"/>
    </source>
</evidence>
<dbReference type="GO" id="GO:0005783">
    <property type="term" value="C:endoplasmic reticulum"/>
    <property type="evidence" value="ECO:0007669"/>
    <property type="project" value="TreeGrafter"/>
</dbReference>
<dbReference type="GO" id="GO:0047184">
    <property type="term" value="F:1-acylglycerophosphocholine O-acyltransferase activity"/>
    <property type="evidence" value="ECO:0007669"/>
    <property type="project" value="TreeGrafter"/>
</dbReference>
<feature type="transmembrane region" description="Helical" evidence="15">
    <location>
        <begin position="6"/>
        <end position="27"/>
    </location>
</feature>
<evidence type="ECO:0000256" key="4">
    <source>
        <dbReference type="ARBA" id="ARBA00022516"/>
    </source>
</evidence>
<reference evidence="17" key="3">
    <citation type="submission" date="2025-09" db="UniProtKB">
        <authorList>
            <consortium name="Ensembl"/>
        </authorList>
    </citation>
    <scope>IDENTIFICATION</scope>
</reference>
<reference evidence="17 18" key="1">
    <citation type="submission" date="2020-10" db="EMBL/GenBank/DDBJ databases">
        <title>Pygocentrus nattereri (red-bellied piranha) genome, fPygNat1, primary haplotype.</title>
        <authorList>
            <person name="Myers G."/>
            <person name="Meyer A."/>
            <person name="Karagic N."/>
            <person name="Pippel M."/>
            <person name="Winkler S."/>
            <person name="Tracey A."/>
            <person name="Wood J."/>
            <person name="Formenti G."/>
            <person name="Howe K."/>
            <person name="Fedrigo O."/>
            <person name="Jarvis E.D."/>
        </authorList>
    </citation>
    <scope>NUCLEOTIDE SEQUENCE [LARGE SCALE GENOMIC DNA]</scope>
</reference>
<dbReference type="InterPro" id="IPR045252">
    <property type="entry name" value="LPCAT1-like"/>
</dbReference>
<dbReference type="InterPro" id="IPR002048">
    <property type="entry name" value="EF_hand_dom"/>
</dbReference>
<dbReference type="Proteomes" id="UP001501920">
    <property type="component" value="Chromosome 3"/>
</dbReference>
<dbReference type="InterPro" id="IPR011992">
    <property type="entry name" value="EF-hand-dom_pair"/>
</dbReference>
<keyword evidence="10" id="KW-0594">Phospholipid biosynthesis</keyword>
<evidence type="ECO:0000256" key="6">
    <source>
        <dbReference type="ARBA" id="ARBA00022692"/>
    </source>
</evidence>
<keyword evidence="12" id="KW-0012">Acyltransferase</keyword>
<dbReference type="SUPFAM" id="SSF47473">
    <property type="entry name" value="EF-hand"/>
    <property type="match status" value="1"/>
</dbReference>
<evidence type="ECO:0000256" key="3">
    <source>
        <dbReference type="ARBA" id="ARBA00008655"/>
    </source>
</evidence>
<evidence type="ECO:0000256" key="10">
    <source>
        <dbReference type="ARBA" id="ARBA00023209"/>
    </source>
</evidence>
<feature type="domain" description="EF-hand" evidence="16">
    <location>
        <begin position="388"/>
        <end position="423"/>
    </location>
</feature>
<dbReference type="GO" id="GO:0008654">
    <property type="term" value="P:phospholipid biosynthetic process"/>
    <property type="evidence" value="ECO:0007669"/>
    <property type="project" value="UniProtKB-KW"/>
</dbReference>
<dbReference type="SUPFAM" id="SSF69593">
    <property type="entry name" value="Glycerol-3-phosphate (1)-acyltransferase"/>
    <property type="match status" value="1"/>
</dbReference>
<dbReference type="InterPro" id="IPR002123">
    <property type="entry name" value="Plipid/glycerol_acylTrfase"/>
</dbReference>
<evidence type="ECO:0000256" key="13">
    <source>
        <dbReference type="ARBA" id="ARBA00025707"/>
    </source>
</evidence>
<keyword evidence="7 15" id="KW-1133">Transmembrane helix</keyword>
<evidence type="ECO:0000256" key="7">
    <source>
        <dbReference type="ARBA" id="ARBA00022989"/>
    </source>
</evidence>
<evidence type="ECO:0000256" key="14">
    <source>
        <dbReference type="SAM" id="Coils"/>
    </source>
</evidence>
<evidence type="ECO:0000256" key="8">
    <source>
        <dbReference type="ARBA" id="ARBA00023098"/>
    </source>
</evidence>
<keyword evidence="9 15" id="KW-0472">Membrane</keyword>
<evidence type="ECO:0000313" key="18">
    <source>
        <dbReference type="Proteomes" id="UP001501920"/>
    </source>
</evidence>
<comment type="pathway">
    <text evidence="2">Lipid metabolism; phospholipid metabolism.</text>
</comment>
<dbReference type="Pfam" id="PF01553">
    <property type="entry name" value="Acyltransferase"/>
    <property type="match status" value="1"/>
</dbReference>
<dbReference type="SMART" id="SM00563">
    <property type="entry name" value="PlsC"/>
    <property type="match status" value="1"/>
</dbReference>
<proteinExistence type="inferred from homology"/>
<protein>
    <recommendedName>
        <fullName evidence="16">EF-hand domain-containing protein</fullName>
    </recommendedName>
</protein>
<dbReference type="AlphaFoldDB" id="A0AAR2M188"/>
<evidence type="ECO:0000256" key="5">
    <source>
        <dbReference type="ARBA" id="ARBA00022679"/>
    </source>
</evidence>
<keyword evidence="6 15" id="KW-0812">Transmembrane</keyword>
<evidence type="ECO:0000313" key="17">
    <source>
        <dbReference type="Ensembl" id="ENSPNAP00000080371.1"/>
    </source>
</evidence>
<dbReference type="PANTHER" id="PTHR23063:SF57">
    <property type="entry name" value="LYSOPHOSPHATIDYLCHOLINE ACYLTRANSFERASE 1"/>
    <property type="match status" value="1"/>
</dbReference>
<evidence type="ECO:0000256" key="1">
    <source>
        <dbReference type="ARBA" id="ARBA00004370"/>
    </source>
</evidence>
<dbReference type="SMART" id="SM00054">
    <property type="entry name" value="EFh"/>
    <property type="match status" value="2"/>
</dbReference>
<dbReference type="Ensembl" id="ENSPNAT00000048477.1">
    <property type="protein sequence ID" value="ENSPNAP00000080371.1"/>
    <property type="gene ID" value="ENSPNAG00000035066.1"/>
</dbReference>
<keyword evidence="5" id="KW-0808">Transferase</keyword>
<keyword evidence="4" id="KW-0444">Lipid biosynthesis</keyword>
<evidence type="ECO:0000256" key="12">
    <source>
        <dbReference type="ARBA" id="ARBA00023315"/>
    </source>
</evidence>
<comment type="pathway">
    <text evidence="13">Phospholipid metabolism.</text>
</comment>
<evidence type="ECO:0000256" key="15">
    <source>
        <dbReference type="SAM" id="Phobius"/>
    </source>
</evidence>
<dbReference type="GO" id="GO:0016020">
    <property type="term" value="C:membrane"/>
    <property type="evidence" value="ECO:0007669"/>
    <property type="project" value="UniProtKB-SubCell"/>
</dbReference>
<dbReference type="PROSITE" id="PS50222">
    <property type="entry name" value="EF_HAND_2"/>
    <property type="match status" value="2"/>
</dbReference>
<sequence>MTLTLFPIRLFVAAFMMLLAWPFAFIATMGRSEAAVEPQCLWRRVVDIILRTIMRVMWFAGGFHWISVKGRQALPTEAPILTLGPHSSYFDAIPVTMTMATIVMKAESKDIPLWGTLIKYIRPVFVSRSDQDSRRKTVEEIKRRAQSGGEWPQIMIFPEGTCTNRSCLITFKPGAFIPAVPIQPVVIRYPNKLEPSSLRSQCAPPHGQVSPLRLCGMVKKTGGSLYVMFVLCVCPLRALDVPVTDYSFEDCQLAMAEGQLKLPVDTCLLEFARLVRRLGQKRENSEKLLKEYSKRARKLQGQRQSLEDFAQFLDLPLSDVLRDMFALFDEQEDGTVDIREFVVAFSVVCRPAKTLETIKLAFTMFGDEDDWAITEGELACILRTALGVAELRVSRLFSAIDVDDSGKLTFEMFQSFVEQQPDFAEEFLYADNAGFWGSPPSSSSSPVSNGFCADFTPNDHHTGQKKLN</sequence>
<comment type="similarity">
    <text evidence="3">Belongs to the 1-acyl-sn-glycerol-3-phosphate acyltransferase family.</text>
</comment>
<dbReference type="Gene3D" id="1.10.238.10">
    <property type="entry name" value="EF-hand"/>
    <property type="match status" value="1"/>
</dbReference>
<dbReference type="GO" id="GO:0005509">
    <property type="term" value="F:calcium ion binding"/>
    <property type="evidence" value="ECO:0007669"/>
    <property type="project" value="InterPro"/>
</dbReference>
<feature type="domain" description="EF-hand" evidence="16">
    <location>
        <begin position="316"/>
        <end position="351"/>
    </location>
</feature>
<keyword evidence="8" id="KW-0443">Lipid metabolism</keyword>
<evidence type="ECO:0000256" key="9">
    <source>
        <dbReference type="ARBA" id="ARBA00023136"/>
    </source>
</evidence>
<dbReference type="GeneTree" id="ENSGT01030000234574"/>
<evidence type="ECO:0000259" key="16">
    <source>
        <dbReference type="PROSITE" id="PS50222"/>
    </source>
</evidence>
<gene>
    <name evidence="17" type="primary">LPCAT1</name>
</gene>
<dbReference type="GO" id="GO:0042171">
    <property type="term" value="F:lysophosphatidic acid acyltransferase activity"/>
    <property type="evidence" value="ECO:0007669"/>
    <property type="project" value="TreeGrafter"/>
</dbReference>
<name>A0AAR2M188_PYGNA</name>
<reference evidence="17" key="2">
    <citation type="submission" date="2025-08" db="UniProtKB">
        <authorList>
            <consortium name="Ensembl"/>
        </authorList>
    </citation>
    <scope>IDENTIFICATION</scope>
</reference>
<feature type="coiled-coil region" evidence="14">
    <location>
        <begin position="275"/>
        <end position="309"/>
    </location>
</feature>
<dbReference type="PANTHER" id="PTHR23063">
    <property type="entry name" value="PHOSPHOLIPID ACYLTRANSFERASE"/>
    <property type="match status" value="1"/>
</dbReference>
<evidence type="ECO:0000256" key="2">
    <source>
        <dbReference type="ARBA" id="ARBA00005074"/>
    </source>
</evidence>